<keyword evidence="3" id="KW-0479">Metal-binding</keyword>
<dbReference type="InterPro" id="IPR011011">
    <property type="entry name" value="Znf_FYVE_PHD"/>
</dbReference>
<dbReference type="CDD" id="cd00065">
    <property type="entry name" value="FYVE_like_SF"/>
    <property type="match status" value="1"/>
</dbReference>
<feature type="domain" description="Protein kinase" evidence="10">
    <location>
        <begin position="136"/>
        <end position="386"/>
    </location>
</feature>
<reference evidence="12" key="1">
    <citation type="submission" date="2021-09" db="EMBL/GenBank/DDBJ databases">
        <authorList>
            <consortium name="AG Swart"/>
            <person name="Singh M."/>
            <person name="Singh A."/>
            <person name="Seah K."/>
            <person name="Emmerich C."/>
        </authorList>
    </citation>
    <scope>NUCLEOTIDE SEQUENCE</scope>
    <source>
        <strain evidence="12">ATCC30299</strain>
    </source>
</reference>
<keyword evidence="6" id="KW-0862">Zinc</keyword>
<dbReference type="PANTHER" id="PTHR48015">
    <property type="entry name" value="SERINE/THREONINE-PROTEIN KINASE TAO"/>
    <property type="match status" value="1"/>
</dbReference>
<keyword evidence="8" id="KW-0460">Magnesium</keyword>
<dbReference type="FunFam" id="1.10.510.10:FF:000768">
    <property type="entry name" value="Non-specific serine/threonine protein kinase"/>
    <property type="match status" value="1"/>
</dbReference>
<dbReference type="GO" id="GO:0043408">
    <property type="term" value="P:regulation of MAPK cascade"/>
    <property type="evidence" value="ECO:0007669"/>
    <property type="project" value="TreeGrafter"/>
</dbReference>
<keyword evidence="4" id="KW-0547">Nucleotide-binding</keyword>
<dbReference type="InterPro" id="IPR017455">
    <property type="entry name" value="Znf_FYVE-rel"/>
</dbReference>
<comment type="cofactor">
    <cofactor evidence="1">
        <name>Mg(2+)</name>
        <dbReference type="ChEBI" id="CHEBI:18420"/>
    </cofactor>
</comment>
<evidence type="ECO:0000256" key="3">
    <source>
        <dbReference type="ARBA" id="ARBA00022723"/>
    </source>
</evidence>
<dbReference type="SUPFAM" id="SSF56112">
    <property type="entry name" value="Protein kinase-like (PK-like)"/>
    <property type="match status" value="1"/>
</dbReference>
<dbReference type="PANTHER" id="PTHR48015:SF35">
    <property type="entry name" value="SERINE_THREONINE-PROTEIN KINASE PAK"/>
    <property type="match status" value="1"/>
</dbReference>
<evidence type="ECO:0000256" key="7">
    <source>
        <dbReference type="ARBA" id="ARBA00022840"/>
    </source>
</evidence>
<gene>
    <name evidence="12" type="ORF">BSTOLATCC_MIC58335</name>
</gene>
<dbReference type="GO" id="GO:0035556">
    <property type="term" value="P:intracellular signal transduction"/>
    <property type="evidence" value="ECO:0007669"/>
    <property type="project" value="TreeGrafter"/>
</dbReference>
<evidence type="ECO:0000256" key="8">
    <source>
        <dbReference type="ARBA" id="ARBA00022842"/>
    </source>
</evidence>
<evidence type="ECO:0000256" key="1">
    <source>
        <dbReference type="ARBA" id="ARBA00001946"/>
    </source>
</evidence>
<organism evidence="12 13">
    <name type="scientific">Blepharisma stoltei</name>
    <dbReference type="NCBI Taxonomy" id="1481888"/>
    <lineage>
        <taxon>Eukaryota</taxon>
        <taxon>Sar</taxon>
        <taxon>Alveolata</taxon>
        <taxon>Ciliophora</taxon>
        <taxon>Postciliodesmatophora</taxon>
        <taxon>Heterotrichea</taxon>
        <taxon>Heterotrichida</taxon>
        <taxon>Blepharismidae</taxon>
        <taxon>Blepharisma</taxon>
    </lineage>
</organism>
<dbReference type="Gene3D" id="3.30.40.10">
    <property type="entry name" value="Zinc/RING finger domain, C3HC4 (zinc finger)"/>
    <property type="match status" value="1"/>
</dbReference>
<comment type="caution">
    <text evidence="12">The sequence shown here is derived from an EMBL/GenBank/DDBJ whole genome shotgun (WGS) entry which is preliminary data.</text>
</comment>
<evidence type="ECO:0000256" key="9">
    <source>
        <dbReference type="PROSITE-ProRule" id="PRU00091"/>
    </source>
</evidence>
<dbReference type="EMBL" id="CAJZBQ010000056">
    <property type="protein sequence ID" value="CAG9333524.1"/>
    <property type="molecule type" value="Genomic_DNA"/>
</dbReference>
<evidence type="ECO:0000313" key="13">
    <source>
        <dbReference type="Proteomes" id="UP001162131"/>
    </source>
</evidence>
<dbReference type="Pfam" id="PF00069">
    <property type="entry name" value="Pkinase"/>
    <property type="match status" value="1"/>
</dbReference>
<feature type="domain" description="FYVE-type" evidence="11">
    <location>
        <begin position="8"/>
        <end position="64"/>
    </location>
</feature>
<evidence type="ECO:0000256" key="2">
    <source>
        <dbReference type="ARBA" id="ARBA00022679"/>
    </source>
</evidence>
<dbReference type="InterPro" id="IPR050285">
    <property type="entry name" value="STE20_Ser/Thr_kinase"/>
</dbReference>
<dbReference type="PROSITE" id="PS50011">
    <property type="entry name" value="PROTEIN_KINASE_DOM"/>
    <property type="match status" value="1"/>
</dbReference>
<evidence type="ECO:0000256" key="6">
    <source>
        <dbReference type="ARBA" id="ARBA00022833"/>
    </source>
</evidence>
<proteinExistence type="predicted"/>
<dbReference type="GO" id="GO:0008270">
    <property type="term" value="F:zinc ion binding"/>
    <property type="evidence" value="ECO:0007669"/>
    <property type="project" value="UniProtKB-KW"/>
</dbReference>
<keyword evidence="7" id="KW-0067">ATP-binding</keyword>
<evidence type="ECO:0000259" key="10">
    <source>
        <dbReference type="PROSITE" id="PS50011"/>
    </source>
</evidence>
<dbReference type="InterPro" id="IPR011009">
    <property type="entry name" value="Kinase-like_dom_sf"/>
</dbReference>
<keyword evidence="2" id="KW-0808">Transferase</keyword>
<keyword evidence="5 9" id="KW-0863">Zinc-finger</keyword>
<dbReference type="Proteomes" id="UP001162131">
    <property type="component" value="Unassembled WGS sequence"/>
</dbReference>
<evidence type="ECO:0000259" key="11">
    <source>
        <dbReference type="PROSITE" id="PS50178"/>
    </source>
</evidence>
<evidence type="ECO:0000256" key="4">
    <source>
        <dbReference type="ARBA" id="ARBA00022741"/>
    </source>
</evidence>
<sequence>MDTITTNSRRSSECTNCHYVFKFFSKKRKCKICKNIFCKRCSISKKHYLLWPLKSCHYCLSCYQSKQQQSCIIFERRYTPEYNGEPESPLFQINNYSHCSDDLDEENLTNLISSKQYKQLMKNKVKVSSKDPLKEYAISSRIGDGGSVFRATNKKTGQEVALKRVKFQEKEQKTQILNEIGILQLSKHENIIECYKAFEYKSEIWVAVEAMKCNLTALIKDNYGRIPENIIGYICGEILKGLSWLHQEHRIHRDIKSDNILLSTEGSIKLNDFGFSVQLTCDNSSRKTIIGTPYWMAPEVAEGKCYGIKCDIWSLGILAIEIAEGDPPFINEPPMKAMAYITQMPAPQLGSQNRWSYFFTDFLSECLKKDPYERATACKLKKHPFIKNACTIGEFKQFLSDWERSRKELA</sequence>
<evidence type="ECO:0000256" key="5">
    <source>
        <dbReference type="ARBA" id="ARBA00022771"/>
    </source>
</evidence>
<dbReference type="GO" id="GO:0005737">
    <property type="term" value="C:cytoplasm"/>
    <property type="evidence" value="ECO:0007669"/>
    <property type="project" value="TreeGrafter"/>
</dbReference>
<dbReference type="AlphaFoldDB" id="A0AAU9K755"/>
<dbReference type="InterPro" id="IPR000719">
    <property type="entry name" value="Prot_kinase_dom"/>
</dbReference>
<dbReference type="GO" id="GO:0005524">
    <property type="term" value="F:ATP binding"/>
    <property type="evidence" value="ECO:0007669"/>
    <property type="project" value="UniProtKB-KW"/>
</dbReference>
<accession>A0AAU9K755</accession>
<keyword evidence="13" id="KW-1185">Reference proteome</keyword>
<dbReference type="SUPFAM" id="SSF57903">
    <property type="entry name" value="FYVE/PHD zinc finger"/>
    <property type="match status" value="1"/>
</dbReference>
<dbReference type="InterPro" id="IPR013083">
    <property type="entry name" value="Znf_RING/FYVE/PHD"/>
</dbReference>
<dbReference type="PROSITE" id="PS50178">
    <property type="entry name" value="ZF_FYVE"/>
    <property type="match status" value="1"/>
</dbReference>
<dbReference type="SMART" id="SM00220">
    <property type="entry name" value="S_TKc"/>
    <property type="match status" value="1"/>
</dbReference>
<protein>
    <recommendedName>
        <fullName evidence="14">Serine/threonine protein kinase</fullName>
    </recommendedName>
</protein>
<dbReference type="Gene3D" id="1.10.510.10">
    <property type="entry name" value="Transferase(Phosphotransferase) domain 1"/>
    <property type="match status" value="1"/>
</dbReference>
<evidence type="ECO:0000313" key="12">
    <source>
        <dbReference type="EMBL" id="CAG9333524.1"/>
    </source>
</evidence>
<name>A0AAU9K755_9CILI</name>
<dbReference type="GO" id="GO:0004674">
    <property type="term" value="F:protein serine/threonine kinase activity"/>
    <property type="evidence" value="ECO:0007669"/>
    <property type="project" value="TreeGrafter"/>
</dbReference>
<evidence type="ECO:0008006" key="14">
    <source>
        <dbReference type="Google" id="ProtNLM"/>
    </source>
</evidence>